<evidence type="ECO:0000313" key="2">
    <source>
        <dbReference type="Proteomes" id="UP001283361"/>
    </source>
</evidence>
<keyword evidence="2" id="KW-1185">Reference proteome</keyword>
<dbReference type="EMBL" id="JAWDGP010000699">
    <property type="protein sequence ID" value="KAK3798297.1"/>
    <property type="molecule type" value="Genomic_DNA"/>
</dbReference>
<organism evidence="1 2">
    <name type="scientific">Elysia crispata</name>
    <name type="common">lettuce slug</name>
    <dbReference type="NCBI Taxonomy" id="231223"/>
    <lineage>
        <taxon>Eukaryota</taxon>
        <taxon>Metazoa</taxon>
        <taxon>Spiralia</taxon>
        <taxon>Lophotrochozoa</taxon>
        <taxon>Mollusca</taxon>
        <taxon>Gastropoda</taxon>
        <taxon>Heterobranchia</taxon>
        <taxon>Euthyneura</taxon>
        <taxon>Panpulmonata</taxon>
        <taxon>Sacoglossa</taxon>
        <taxon>Placobranchoidea</taxon>
        <taxon>Plakobranchidae</taxon>
        <taxon>Elysia</taxon>
    </lineage>
</organism>
<accession>A0AAE1B471</accession>
<protein>
    <submittedName>
        <fullName evidence="1">Uncharacterized protein</fullName>
    </submittedName>
</protein>
<reference evidence="1" key="1">
    <citation type="journal article" date="2023" name="G3 (Bethesda)">
        <title>A reference genome for the long-term kleptoplast-retaining sea slug Elysia crispata morphotype clarki.</title>
        <authorList>
            <person name="Eastman K.E."/>
            <person name="Pendleton A.L."/>
            <person name="Shaikh M.A."/>
            <person name="Suttiyut T."/>
            <person name="Ogas R."/>
            <person name="Tomko P."/>
            <person name="Gavelis G."/>
            <person name="Widhalm J.R."/>
            <person name="Wisecaver J.H."/>
        </authorList>
    </citation>
    <scope>NUCLEOTIDE SEQUENCE</scope>
    <source>
        <strain evidence="1">ECLA1</strain>
    </source>
</reference>
<gene>
    <name evidence="1" type="ORF">RRG08_007778</name>
</gene>
<proteinExistence type="predicted"/>
<dbReference type="Proteomes" id="UP001283361">
    <property type="component" value="Unassembled WGS sequence"/>
</dbReference>
<dbReference type="AlphaFoldDB" id="A0AAE1B471"/>
<comment type="caution">
    <text evidence="1">The sequence shown here is derived from an EMBL/GenBank/DDBJ whole genome shotgun (WGS) entry which is preliminary data.</text>
</comment>
<evidence type="ECO:0000313" key="1">
    <source>
        <dbReference type="EMBL" id="KAK3798297.1"/>
    </source>
</evidence>
<sequence>MQKTRWFVTQAVILGELTSDIIKADVLSGLGKKLRYWEVGGRIASCSERPYSKGSLQLCGSVRRSGGRRPSRHGQSRRVVCSRCPASTHACHRDESLDRGSLDETRMIHCGVDSHSVVVVPQS</sequence>
<name>A0AAE1B471_9GAST</name>